<keyword evidence="3" id="KW-0963">Cytoplasm</keyword>
<organism evidence="8 9">
    <name type="scientific">Caldalkalibacillus horti</name>
    <dbReference type="NCBI Taxonomy" id="77523"/>
    <lineage>
        <taxon>Bacteria</taxon>
        <taxon>Bacillati</taxon>
        <taxon>Bacillota</taxon>
        <taxon>Bacilli</taxon>
        <taxon>Bacillales</taxon>
        <taxon>Bacillaceae</taxon>
        <taxon>Caldalkalibacillus</taxon>
    </lineage>
</organism>
<evidence type="ECO:0000259" key="7">
    <source>
        <dbReference type="PROSITE" id="PS50846"/>
    </source>
</evidence>
<comment type="caution">
    <text evidence="8">The sequence shown here is derived from an EMBL/GenBank/DDBJ whole genome shotgun (WGS) entry which is preliminary data.</text>
</comment>
<comment type="subcellular location">
    <subcellularLocation>
        <location evidence="1">Cytoplasm</location>
    </subcellularLocation>
</comment>
<dbReference type="InterPro" id="IPR049740">
    <property type="entry name" value="CopZ"/>
</dbReference>
<name>A0ABT9VZ42_9BACI</name>
<dbReference type="PANTHER" id="PTHR46594">
    <property type="entry name" value="P-TYPE CATION-TRANSPORTING ATPASE"/>
    <property type="match status" value="1"/>
</dbReference>
<dbReference type="RefSeq" id="WP_307394323.1">
    <property type="nucleotide sequence ID" value="NZ_BAAADK010000048.1"/>
</dbReference>
<accession>A0ABT9VZ42</accession>
<sequence length="69" mass="7343">MHKETLKVSGMSCGHCVSAIEGSVGELDGVKLVKVKLDDGSVDVEFDSSKVSLAQIKETIDEEGYDIAD</sequence>
<evidence type="ECO:0000256" key="2">
    <source>
        <dbReference type="ARBA" id="ARBA00015313"/>
    </source>
</evidence>
<evidence type="ECO:0000313" key="9">
    <source>
        <dbReference type="Proteomes" id="UP001235840"/>
    </source>
</evidence>
<evidence type="ECO:0000256" key="4">
    <source>
        <dbReference type="ARBA" id="ARBA00022723"/>
    </source>
</evidence>
<evidence type="ECO:0000256" key="6">
    <source>
        <dbReference type="ARBA" id="ARBA00023186"/>
    </source>
</evidence>
<dbReference type="PROSITE" id="PS50846">
    <property type="entry name" value="HMA_2"/>
    <property type="match status" value="1"/>
</dbReference>
<keyword evidence="6" id="KW-0143">Chaperone</keyword>
<dbReference type="PROSITE" id="PS01047">
    <property type="entry name" value="HMA_1"/>
    <property type="match status" value="1"/>
</dbReference>
<dbReference type="SUPFAM" id="SSF55008">
    <property type="entry name" value="HMA, heavy metal-associated domain"/>
    <property type="match status" value="1"/>
</dbReference>
<keyword evidence="9" id="KW-1185">Reference proteome</keyword>
<evidence type="ECO:0000313" key="8">
    <source>
        <dbReference type="EMBL" id="MDQ0166267.1"/>
    </source>
</evidence>
<evidence type="ECO:0000256" key="1">
    <source>
        <dbReference type="ARBA" id="ARBA00004496"/>
    </source>
</evidence>
<dbReference type="InterPro" id="IPR036163">
    <property type="entry name" value="HMA_dom_sf"/>
</dbReference>
<evidence type="ECO:0000256" key="5">
    <source>
        <dbReference type="ARBA" id="ARBA00023008"/>
    </source>
</evidence>
<keyword evidence="5" id="KW-0186">Copper</keyword>
<dbReference type="CDD" id="cd00371">
    <property type="entry name" value="HMA"/>
    <property type="match status" value="1"/>
</dbReference>
<protein>
    <recommendedName>
        <fullName evidence="2">Copper chaperone CopZ</fullName>
    </recommendedName>
</protein>
<dbReference type="PRINTS" id="PR00944">
    <property type="entry name" value="CUEXPORT"/>
</dbReference>
<dbReference type="Proteomes" id="UP001235840">
    <property type="component" value="Unassembled WGS sequence"/>
</dbReference>
<dbReference type="Gene3D" id="3.30.70.100">
    <property type="match status" value="1"/>
</dbReference>
<evidence type="ECO:0000256" key="3">
    <source>
        <dbReference type="ARBA" id="ARBA00022490"/>
    </source>
</evidence>
<dbReference type="InterPro" id="IPR006122">
    <property type="entry name" value="HMA_Cu_ion-bd"/>
</dbReference>
<gene>
    <name evidence="8" type="ORF">J2S11_002168</name>
</gene>
<reference evidence="8 9" key="1">
    <citation type="submission" date="2023-07" db="EMBL/GenBank/DDBJ databases">
        <title>Genomic Encyclopedia of Type Strains, Phase IV (KMG-IV): sequencing the most valuable type-strain genomes for metagenomic binning, comparative biology and taxonomic classification.</title>
        <authorList>
            <person name="Goeker M."/>
        </authorList>
    </citation>
    <scope>NUCLEOTIDE SEQUENCE [LARGE SCALE GENOMIC DNA]</scope>
    <source>
        <strain evidence="8 9">DSM 12751</strain>
    </source>
</reference>
<dbReference type="PANTHER" id="PTHR46594:SF4">
    <property type="entry name" value="P-TYPE CATION-TRANSPORTING ATPASE"/>
    <property type="match status" value="1"/>
</dbReference>
<dbReference type="InterPro" id="IPR017969">
    <property type="entry name" value="Heavy-metal-associated_CS"/>
</dbReference>
<keyword evidence="4" id="KW-0479">Metal-binding</keyword>
<feature type="domain" description="HMA" evidence="7">
    <location>
        <begin position="2"/>
        <end position="68"/>
    </location>
</feature>
<proteinExistence type="predicted"/>
<dbReference type="EMBL" id="JAUSTY010000007">
    <property type="protein sequence ID" value="MDQ0166267.1"/>
    <property type="molecule type" value="Genomic_DNA"/>
</dbReference>
<dbReference type="NCBIfam" id="TIGR00003">
    <property type="entry name" value="copper ion binding protein"/>
    <property type="match status" value="1"/>
</dbReference>
<dbReference type="InterPro" id="IPR006121">
    <property type="entry name" value="HMA_dom"/>
</dbReference>
<dbReference type="InterPro" id="IPR000428">
    <property type="entry name" value="Cu-bd"/>
</dbReference>
<dbReference type="NCBIfam" id="NF033795">
    <property type="entry name" value="chaper_CopZ_Bs"/>
    <property type="match status" value="1"/>
</dbReference>
<dbReference type="Pfam" id="PF00403">
    <property type="entry name" value="HMA"/>
    <property type="match status" value="1"/>
</dbReference>